<keyword evidence="5" id="KW-0249">Electron transport</keyword>
<dbReference type="AlphaFoldDB" id="A6TUS7"/>
<evidence type="ECO:0000256" key="8">
    <source>
        <dbReference type="SAM" id="Coils"/>
    </source>
</evidence>
<accession>A6TUS7</accession>
<dbReference type="Gene3D" id="3.40.50.11540">
    <property type="entry name" value="NADH-ubiquinone oxidoreductase 51kDa subunit"/>
    <property type="match status" value="1"/>
</dbReference>
<dbReference type="GO" id="GO:0016020">
    <property type="term" value="C:membrane"/>
    <property type="evidence" value="ECO:0007669"/>
    <property type="project" value="InterPro"/>
</dbReference>
<dbReference type="KEGG" id="amt:Amet_3828"/>
<dbReference type="Pfam" id="PF13534">
    <property type="entry name" value="Fer4_17"/>
    <property type="match status" value="1"/>
</dbReference>
<keyword evidence="7" id="KW-0411">Iron-sulfur</keyword>
<sequence>MNLRDQIKEAGVIGAGGAGFPTHVKLDAKAEFVLLNGAECEPLLRVDQQLMEYFPEEVIKGLEKARQHVKGKKALIGIKEKHTKVIDKLERKIKELQVESTVEIKKMADVYPAGDEQVLVYELTGRVVPEAGIPIHVGCVVINSETALNIHRAINQDPVTHSYITVSGDVPNPLTAKVPVGMKIIDALKLTGINDFQNHRVIDGGPMMGRVLESLEGSVTKKSKGYIVLHKDHYLIKKKTVTWKQSRRINRSACEQCRLCTDLCPRFLIGHSIQPHKIMNASNYLTPNMNHLKRVQLCCQCNLCELFACKSGLYPQRNNTFFKEELAEHKVKYQPQEKSYKPHEIREYRMVPSKRLVARLGLSKFDEKAPLIKEEVRVDEVIISMRQHVGAPSNPIVSVNDEVQLGQMIGRAPDGSLSASTHASISGKVSSVEKDFIVIRGEKYV</sequence>
<dbReference type="SUPFAM" id="SSF142019">
    <property type="entry name" value="Nqo1 FMN-binding domain-like"/>
    <property type="match status" value="1"/>
</dbReference>
<keyword evidence="2" id="KW-0004">4Fe-4S</keyword>
<evidence type="ECO:0000256" key="7">
    <source>
        <dbReference type="ARBA" id="ARBA00023014"/>
    </source>
</evidence>
<evidence type="ECO:0000256" key="3">
    <source>
        <dbReference type="ARBA" id="ARBA00022723"/>
    </source>
</evidence>
<dbReference type="PANTHER" id="PTHR43034:SF2">
    <property type="entry name" value="ION-TRANSLOCATING OXIDOREDUCTASE COMPLEX SUBUNIT C"/>
    <property type="match status" value="1"/>
</dbReference>
<dbReference type="OrthoDB" id="9767754at2"/>
<dbReference type="HOGENOM" id="CLU_010808_0_0_9"/>
<reference evidence="11" key="1">
    <citation type="journal article" date="2016" name="Genome Announc.">
        <title>Complete genome sequence of Alkaliphilus metalliredigens strain QYMF, an alkaliphilic and metal-reducing bacterium isolated from borax-contaminated leachate ponds.</title>
        <authorList>
            <person name="Hwang C."/>
            <person name="Copeland A."/>
            <person name="Lucas S."/>
            <person name="Lapidus A."/>
            <person name="Barry K."/>
            <person name="Detter J.C."/>
            <person name="Glavina Del Rio T."/>
            <person name="Hammon N."/>
            <person name="Israni S."/>
            <person name="Dalin E."/>
            <person name="Tice H."/>
            <person name="Pitluck S."/>
            <person name="Chertkov O."/>
            <person name="Brettin T."/>
            <person name="Bruce D."/>
            <person name="Han C."/>
            <person name="Schmutz J."/>
            <person name="Larimer F."/>
            <person name="Land M.L."/>
            <person name="Hauser L."/>
            <person name="Kyrpides N."/>
            <person name="Mikhailova N."/>
            <person name="Ye Q."/>
            <person name="Zhou J."/>
            <person name="Richardson P."/>
            <person name="Fields M.W."/>
        </authorList>
    </citation>
    <scope>NUCLEOTIDE SEQUENCE [LARGE SCALE GENOMIC DNA]</scope>
    <source>
        <strain evidence="11">QYMF</strain>
    </source>
</reference>
<name>A6TUS7_ALKMQ</name>
<keyword evidence="8" id="KW-0175">Coiled coil</keyword>
<dbReference type="GO" id="GO:0009055">
    <property type="term" value="F:electron transfer activity"/>
    <property type="evidence" value="ECO:0007669"/>
    <property type="project" value="InterPro"/>
</dbReference>
<keyword evidence="11" id="KW-1185">Reference proteome</keyword>
<feature type="coiled-coil region" evidence="8">
    <location>
        <begin position="79"/>
        <end position="106"/>
    </location>
</feature>
<keyword evidence="6" id="KW-0408">Iron</keyword>
<protein>
    <submittedName>
        <fullName evidence="10">Respiratory-chain NADH dehydrogenase domain, 51 kDa subunit</fullName>
    </submittedName>
</protein>
<dbReference type="PANTHER" id="PTHR43034">
    <property type="entry name" value="ION-TRANSLOCATING OXIDOREDUCTASE COMPLEX SUBUNIT C"/>
    <property type="match status" value="1"/>
</dbReference>
<evidence type="ECO:0000256" key="6">
    <source>
        <dbReference type="ARBA" id="ARBA00023004"/>
    </source>
</evidence>
<dbReference type="InterPro" id="IPR011538">
    <property type="entry name" value="Nuo51_FMN-bd"/>
</dbReference>
<dbReference type="PROSITE" id="PS51379">
    <property type="entry name" value="4FE4S_FER_2"/>
    <property type="match status" value="1"/>
</dbReference>
<gene>
    <name evidence="10" type="ordered locus">Amet_3828</name>
</gene>
<dbReference type="InterPro" id="IPR037225">
    <property type="entry name" value="Nuo51_FMN-bd_sf"/>
</dbReference>
<dbReference type="Pfam" id="PF01512">
    <property type="entry name" value="Complex1_51K"/>
    <property type="match status" value="1"/>
</dbReference>
<dbReference type="SUPFAM" id="SSF46548">
    <property type="entry name" value="alpha-helical ferredoxin"/>
    <property type="match status" value="1"/>
</dbReference>
<evidence type="ECO:0000313" key="11">
    <source>
        <dbReference type="Proteomes" id="UP000001572"/>
    </source>
</evidence>
<dbReference type="STRING" id="293826.Amet_3828"/>
<dbReference type="GO" id="GO:0051539">
    <property type="term" value="F:4 iron, 4 sulfur cluster binding"/>
    <property type="evidence" value="ECO:0007669"/>
    <property type="project" value="UniProtKB-KW"/>
</dbReference>
<dbReference type="SUPFAM" id="SSF142984">
    <property type="entry name" value="Nqo1 middle domain-like"/>
    <property type="match status" value="1"/>
</dbReference>
<dbReference type="GO" id="GO:0046872">
    <property type="term" value="F:metal ion binding"/>
    <property type="evidence" value="ECO:0007669"/>
    <property type="project" value="UniProtKB-KW"/>
</dbReference>
<dbReference type="EMBL" id="CP000724">
    <property type="protein sequence ID" value="ABR49945.1"/>
    <property type="molecule type" value="Genomic_DNA"/>
</dbReference>
<dbReference type="Pfam" id="PF13375">
    <property type="entry name" value="RnfC_N"/>
    <property type="match status" value="1"/>
</dbReference>
<evidence type="ECO:0000256" key="5">
    <source>
        <dbReference type="ARBA" id="ARBA00022982"/>
    </source>
</evidence>
<dbReference type="PIRSF" id="PIRSF036408">
    <property type="entry name" value="PduS_prd"/>
    <property type="match status" value="1"/>
</dbReference>
<feature type="domain" description="4Fe-4S ferredoxin-type" evidence="9">
    <location>
        <begin position="245"/>
        <end position="276"/>
    </location>
</feature>
<dbReference type="PROSITE" id="PS00198">
    <property type="entry name" value="4FE4S_FER_1"/>
    <property type="match status" value="1"/>
</dbReference>
<evidence type="ECO:0000313" key="10">
    <source>
        <dbReference type="EMBL" id="ABR49945.1"/>
    </source>
</evidence>
<dbReference type="InterPro" id="IPR026902">
    <property type="entry name" value="RnfC_N"/>
</dbReference>
<keyword evidence="4" id="KW-0677">Repeat</keyword>
<dbReference type="Proteomes" id="UP000001572">
    <property type="component" value="Chromosome"/>
</dbReference>
<dbReference type="InterPro" id="IPR017896">
    <property type="entry name" value="4Fe4S_Fe-S-bd"/>
</dbReference>
<organism evidence="10 11">
    <name type="scientific">Alkaliphilus metalliredigens (strain QYMF)</name>
    <dbReference type="NCBI Taxonomy" id="293826"/>
    <lineage>
        <taxon>Bacteria</taxon>
        <taxon>Bacillati</taxon>
        <taxon>Bacillota</taxon>
        <taxon>Clostridia</taxon>
        <taxon>Peptostreptococcales</taxon>
        <taxon>Natronincolaceae</taxon>
        <taxon>Alkaliphilus</taxon>
    </lineage>
</organism>
<evidence type="ECO:0000259" key="9">
    <source>
        <dbReference type="PROSITE" id="PS51379"/>
    </source>
</evidence>
<keyword evidence="1" id="KW-0813">Transport</keyword>
<dbReference type="RefSeq" id="WP_012064903.1">
    <property type="nucleotide sequence ID" value="NC_009633.1"/>
</dbReference>
<dbReference type="eggNOG" id="COG4656">
    <property type="taxonomic scope" value="Bacteria"/>
</dbReference>
<dbReference type="InterPro" id="IPR010208">
    <property type="entry name" value="Ion_transpt_RnfC/RsxC"/>
</dbReference>
<keyword evidence="3" id="KW-0479">Metal-binding</keyword>
<evidence type="ECO:0000256" key="1">
    <source>
        <dbReference type="ARBA" id="ARBA00022448"/>
    </source>
</evidence>
<evidence type="ECO:0000256" key="2">
    <source>
        <dbReference type="ARBA" id="ARBA00022485"/>
    </source>
</evidence>
<dbReference type="InterPro" id="IPR017900">
    <property type="entry name" value="4Fe4S_Fe_S_CS"/>
</dbReference>
<evidence type="ECO:0000256" key="4">
    <source>
        <dbReference type="ARBA" id="ARBA00022737"/>
    </source>
</evidence>
<dbReference type="InterPro" id="IPR017054">
    <property type="entry name" value="PduS"/>
</dbReference>
<proteinExistence type="predicted"/>